<evidence type="ECO:0000256" key="5">
    <source>
        <dbReference type="ARBA" id="ARBA00022825"/>
    </source>
</evidence>
<dbReference type="GO" id="GO:0004252">
    <property type="term" value="F:serine-type endopeptidase activity"/>
    <property type="evidence" value="ECO:0007669"/>
    <property type="project" value="UniProtKB-UniRule"/>
</dbReference>
<comment type="similarity">
    <text evidence="2 6">Belongs to the peptidase S9A family.</text>
</comment>
<dbReference type="SUPFAM" id="SSF50993">
    <property type="entry name" value="Peptidase/esterase 'gauge' domain"/>
    <property type="match status" value="1"/>
</dbReference>
<keyword evidence="4 6" id="KW-0378">Hydrolase</keyword>
<gene>
    <name evidence="9" type="primary">ga28106</name>
    <name evidence="9" type="ORF">PR202_ga28106</name>
</gene>
<accession>A0AAV5DIY3</accession>
<keyword evidence="5 6" id="KW-0720">Serine protease</keyword>
<evidence type="ECO:0000259" key="7">
    <source>
        <dbReference type="Pfam" id="PF00326"/>
    </source>
</evidence>
<evidence type="ECO:0000313" key="10">
    <source>
        <dbReference type="Proteomes" id="UP001054889"/>
    </source>
</evidence>
<keyword evidence="10" id="KW-1185">Reference proteome</keyword>
<name>A0AAV5DIY3_ELECO</name>
<dbReference type="GO" id="GO:0070012">
    <property type="term" value="F:oligopeptidase activity"/>
    <property type="evidence" value="ECO:0007669"/>
    <property type="project" value="TreeGrafter"/>
</dbReference>
<dbReference type="Pfam" id="PF00326">
    <property type="entry name" value="Peptidase_S9"/>
    <property type="match status" value="1"/>
</dbReference>
<organism evidence="9 10">
    <name type="scientific">Eleusine coracana subsp. coracana</name>
    <dbReference type="NCBI Taxonomy" id="191504"/>
    <lineage>
        <taxon>Eukaryota</taxon>
        <taxon>Viridiplantae</taxon>
        <taxon>Streptophyta</taxon>
        <taxon>Embryophyta</taxon>
        <taxon>Tracheophyta</taxon>
        <taxon>Spermatophyta</taxon>
        <taxon>Magnoliopsida</taxon>
        <taxon>Liliopsida</taxon>
        <taxon>Poales</taxon>
        <taxon>Poaceae</taxon>
        <taxon>PACMAD clade</taxon>
        <taxon>Chloridoideae</taxon>
        <taxon>Cynodonteae</taxon>
        <taxon>Eleusininae</taxon>
        <taxon>Eleusine</taxon>
    </lineage>
</organism>
<reference evidence="9" key="2">
    <citation type="submission" date="2021-12" db="EMBL/GenBank/DDBJ databases">
        <title>Resequencing data analysis of finger millet.</title>
        <authorList>
            <person name="Hatakeyama M."/>
            <person name="Aluri S."/>
            <person name="Balachadran M.T."/>
            <person name="Sivarajan S.R."/>
            <person name="Poveda L."/>
            <person name="Shimizu-Inatsugi R."/>
            <person name="Schlapbach R."/>
            <person name="Sreeman S.M."/>
            <person name="Shimizu K.K."/>
        </authorList>
    </citation>
    <scope>NUCLEOTIDE SEQUENCE</scope>
</reference>
<dbReference type="PANTHER" id="PTHR42881:SF2">
    <property type="entry name" value="PROLYL ENDOPEPTIDASE"/>
    <property type="match status" value="1"/>
</dbReference>
<dbReference type="Pfam" id="PF02897">
    <property type="entry name" value="Peptidase_S9_N"/>
    <property type="match status" value="1"/>
</dbReference>
<dbReference type="GO" id="GO:0005829">
    <property type="term" value="C:cytosol"/>
    <property type="evidence" value="ECO:0007669"/>
    <property type="project" value="TreeGrafter"/>
</dbReference>
<feature type="domain" description="Peptidase S9A N-terminal" evidence="8">
    <location>
        <begin position="14"/>
        <end position="433"/>
    </location>
</feature>
<dbReference type="SUPFAM" id="SSF53474">
    <property type="entry name" value="alpha/beta-Hydrolases"/>
    <property type="match status" value="1"/>
</dbReference>
<dbReference type="GO" id="GO:0006508">
    <property type="term" value="P:proteolysis"/>
    <property type="evidence" value="ECO:0007669"/>
    <property type="project" value="UniProtKB-KW"/>
</dbReference>
<dbReference type="Proteomes" id="UP001054889">
    <property type="component" value="Unassembled WGS sequence"/>
</dbReference>
<reference evidence="9" key="1">
    <citation type="journal article" date="2018" name="DNA Res.">
        <title>Multiple hybrid de novo genome assembly of finger millet, an orphan allotetraploid crop.</title>
        <authorList>
            <person name="Hatakeyama M."/>
            <person name="Aluri S."/>
            <person name="Balachadran M.T."/>
            <person name="Sivarajan S.R."/>
            <person name="Patrignani A."/>
            <person name="Gruter S."/>
            <person name="Poveda L."/>
            <person name="Shimizu-Inatsugi R."/>
            <person name="Baeten J."/>
            <person name="Francoijs K.J."/>
            <person name="Nataraja K.N."/>
            <person name="Reddy Y.A.N."/>
            <person name="Phadnis S."/>
            <person name="Ravikumar R.L."/>
            <person name="Schlapbach R."/>
            <person name="Sreeman S.M."/>
            <person name="Shimizu K.K."/>
        </authorList>
    </citation>
    <scope>NUCLEOTIDE SEQUENCE</scope>
</reference>
<protein>
    <recommendedName>
        <fullName evidence="6">Prolyl endopeptidase</fullName>
        <ecNumber evidence="6">3.4.21.-</ecNumber>
    </recommendedName>
</protein>
<dbReference type="EC" id="3.4.21.-" evidence="6"/>
<evidence type="ECO:0000256" key="3">
    <source>
        <dbReference type="ARBA" id="ARBA00022670"/>
    </source>
</evidence>
<comment type="caution">
    <text evidence="9">The sequence shown here is derived from an EMBL/GenBank/DDBJ whole genome shotgun (WGS) entry which is preliminary data.</text>
</comment>
<dbReference type="PANTHER" id="PTHR42881">
    <property type="entry name" value="PROLYL ENDOPEPTIDASE"/>
    <property type="match status" value="1"/>
</dbReference>
<keyword evidence="3 6" id="KW-0645">Protease</keyword>
<dbReference type="InterPro" id="IPR051167">
    <property type="entry name" value="Prolyl_oligopep/macrocyclase"/>
</dbReference>
<dbReference type="InterPro" id="IPR001375">
    <property type="entry name" value="Peptidase_S9_cat"/>
</dbReference>
<proteinExistence type="inferred from homology"/>
<dbReference type="EMBL" id="BQKI01000017">
    <property type="protein sequence ID" value="GJN10047.1"/>
    <property type="molecule type" value="Genomic_DNA"/>
</dbReference>
<dbReference type="InterPro" id="IPR029058">
    <property type="entry name" value="AB_hydrolase_fold"/>
</dbReference>
<comment type="catalytic activity">
    <reaction evidence="1">
        <text>Hydrolysis of Pro-|-Xaa &gt;&gt; Ala-|-Xaa in oligopeptides.</text>
        <dbReference type="EC" id="3.4.21.26"/>
    </reaction>
</comment>
<evidence type="ECO:0000256" key="4">
    <source>
        <dbReference type="ARBA" id="ARBA00022801"/>
    </source>
</evidence>
<evidence type="ECO:0000259" key="8">
    <source>
        <dbReference type="Pfam" id="PF02897"/>
    </source>
</evidence>
<evidence type="ECO:0000256" key="2">
    <source>
        <dbReference type="ARBA" id="ARBA00005228"/>
    </source>
</evidence>
<dbReference type="InterPro" id="IPR002470">
    <property type="entry name" value="Peptidase_S9A"/>
</dbReference>
<dbReference type="FunFam" id="2.130.10.120:FF:000001">
    <property type="entry name" value="Prolyl endopeptidase"/>
    <property type="match status" value="1"/>
</dbReference>
<sequence length="610" mass="68503">MGSVSGDATRLSYPPARRDDSVVDDYHGVQLFTSMRRLEDPSSKETDEFIDRQVELCEKVLAGCPDAENLRKEIKRLFDHPRYSAPIRRGNKYFYFHNSGMQEQSVLYMQDNLEGKAEVLFDPNTLSADGSVILTIFSISEDGNYMAYGLNENGSDWFTIHVMNTTDKQPMPDKLSWVKFSCIGWTHDGKGFFYGWFPAPREGGDLDAGVEMNVNVNHQLCYHVVGTNQSEDIVCWKDSENPKHSFRASVTEDGKYIILGTNEGCGSNNKLYYCEISSLPQGIQGFRETQKMLPFVKLIDNFDAQYQYVANDGDEFTFLTNKDAPKSKLVRVNIKNPDVWTDILPEHEKDVLESADAVNNNQLLVCYMSDVKSILQLRDLSTGNLIHQLPLDIGSISEISCRREDKEVFIGFVSFLSPGIIYRCNLASTIPEMKVFREISVPGFDRKRFQVFVPSKDGTKLPMFVMSKKDIKLDGSHPTLLHGYGGFNISITPSFSFARVVLCKNMGFIVCMANIRGGGEYGEEWHKAGALAMKQNCFDDFISCAEFLISDHYTSSTKLGIEGGSNGGLLVAASINQRPDLFQCALSGGGVMDMLRFHKFTIGEEIGNYR</sequence>
<dbReference type="AlphaFoldDB" id="A0AAV5DIY3"/>
<dbReference type="PRINTS" id="PR00862">
    <property type="entry name" value="PROLIGOPTASE"/>
</dbReference>
<dbReference type="Gene3D" id="3.40.50.1820">
    <property type="entry name" value="alpha/beta hydrolase"/>
    <property type="match status" value="1"/>
</dbReference>
<evidence type="ECO:0000256" key="6">
    <source>
        <dbReference type="RuleBase" id="RU368024"/>
    </source>
</evidence>
<dbReference type="Gene3D" id="2.130.10.120">
    <property type="entry name" value="Prolyl oligopeptidase, N-terminal domain"/>
    <property type="match status" value="1"/>
</dbReference>
<evidence type="ECO:0000313" key="9">
    <source>
        <dbReference type="EMBL" id="GJN10047.1"/>
    </source>
</evidence>
<evidence type="ECO:0000256" key="1">
    <source>
        <dbReference type="ARBA" id="ARBA00001070"/>
    </source>
</evidence>
<feature type="domain" description="Peptidase S9 prolyl oligopeptidase catalytic" evidence="7">
    <location>
        <begin position="493"/>
        <end position="603"/>
    </location>
</feature>
<dbReference type="InterPro" id="IPR023302">
    <property type="entry name" value="Pept_S9A_N"/>
</dbReference>